<dbReference type="SMART" id="SM00657">
    <property type="entry name" value="RPOL4c"/>
    <property type="match status" value="1"/>
</dbReference>
<dbReference type="GO" id="GO:0006384">
    <property type="term" value="P:transcription initiation at RNA polymerase III promoter"/>
    <property type="evidence" value="ECO:0007669"/>
    <property type="project" value="InterPro"/>
</dbReference>
<evidence type="ECO:0000256" key="3">
    <source>
        <dbReference type="ARBA" id="ARBA00016672"/>
    </source>
</evidence>
<evidence type="ECO:0000313" key="9">
    <source>
        <dbReference type="Proteomes" id="UP000006753"/>
    </source>
</evidence>
<evidence type="ECO:0000256" key="6">
    <source>
        <dbReference type="ARBA" id="ARBA00023242"/>
    </source>
</evidence>
<dbReference type="GO" id="GO:0005666">
    <property type="term" value="C:RNA polymerase III complex"/>
    <property type="evidence" value="ECO:0007669"/>
    <property type="project" value="InterPro"/>
</dbReference>
<dbReference type="SUPFAM" id="SSF47819">
    <property type="entry name" value="HRDC-like"/>
    <property type="match status" value="1"/>
</dbReference>
<dbReference type="InParanoid" id="K1WYQ5"/>
<evidence type="ECO:0000256" key="2">
    <source>
        <dbReference type="ARBA" id="ARBA00006898"/>
    </source>
</evidence>
<protein>
    <recommendedName>
        <fullName evidence="3">DNA-directed RNA polymerase III subunit RPC9</fullName>
    </recommendedName>
</protein>
<dbReference type="Gene3D" id="1.20.1250.40">
    <property type="match status" value="1"/>
</dbReference>
<dbReference type="EMBL" id="JH921435">
    <property type="protein sequence ID" value="EKD17722.1"/>
    <property type="molecule type" value="Genomic_DNA"/>
</dbReference>
<organism evidence="8 9">
    <name type="scientific">Marssonina brunnea f. sp. multigermtubi (strain MB_m1)</name>
    <name type="common">Marssonina leaf spot fungus</name>
    <dbReference type="NCBI Taxonomy" id="1072389"/>
    <lineage>
        <taxon>Eukaryota</taxon>
        <taxon>Fungi</taxon>
        <taxon>Dikarya</taxon>
        <taxon>Ascomycota</taxon>
        <taxon>Pezizomycotina</taxon>
        <taxon>Leotiomycetes</taxon>
        <taxon>Helotiales</taxon>
        <taxon>Drepanopezizaceae</taxon>
        <taxon>Drepanopeziza</taxon>
    </lineage>
</organism>
<dbReference type="STRING" id="1072389.K1WYQ5"/>
<dbReference type="PANTHER" id="PTHR15561">
    <property type="entry name" value="CALCITONIN GENE-RELATED PEPTIDE-RECEPTOR COMPONENT PROTEIN"/>
    <property type="match status" value="1"/>
</dbReference>
<dbReference type="eggNOG" id="KOG4168">
    <property type="taxonomic scope" value="Eukaryota"/>
</dbReference>
<dbReference type="GO" id="GO:0000166">
    <property type="term" value="F:nucleotide binding"/>
    <property type="evidence" value="ECO:0007669"/>
    <property type="project" value="InterPro"/>
</dbReference>
<evidence type="ECO:0000256" key="4">
    <source>
        <dbReference type="ARBA" id="ARBA00022478"/>
    </source>
</evidence>
<gene>
    <name evidence="8" type="ORF">MBM_04091</name>
</gene>
<keyword evidence="6" id="KW-0539">Nucleus</keyword>
<comment type="similarity">
    <text evidence="2">Belongs to the eukaryotic RPC9 RNA polymerase subunit family.</text>
</comment>
<dbReference type="Pfam" id="PF03874">
    <property type="entry name" value="RNA_pol_Rpb4"/>
    <property type="match status" value="1"/>
</dbReference>
<dbReference type="GeneID" id="18760026"/>
<name>K1WYQ5_MARBU</name>
<evidence type="ECO:0000259" key="7">
    <source>
        <dbReference type="SMART" id="SM00657"/>
    </source>
</evidence>
<reference evidence="8 9" key="1">
    <citation type="journal article" date="2012" name="BMC Genomics">
        <title>Sequencing the genome of Marssonina brunnea reveals fungus-poplar co-evolution.</title>
        <authorList>
            <person name="Zhu S."/>
            <person name="Cao Y.-Z."/>
            <person name="Jiang C."/>
            <person name="Tan B.-Y."/>
            <person name="Wang Z."/>
            <person name="Feng S."/>
            <person name="Zhang L."/>
            <person name="Su X.-H."/>
            <person name="Brejova B."/>
            <person name="Vinar T."/>
            <person name="Xu M."/>
            <person name="Wang M.-X."/>
            <person name="Zhang S.-G."/>
            <person name="Huang M.-R."/>
            <person name="Wu R."/>
            <person name="Zhou Y."/>
        </authorList>
    </citation>
    <scope>NUCLEOTIDE SEQUENCE [LARGE SCALE GENOMIC DNA]</scope>
    <source>
        <strain evidence="8 9">MB_m1</strain>
    </source>
</reference>
<comment type="subcellular location">
    <subcellularLocation>
        <location evidence="1">Nucleus</location>
    </subcellularLocation>
</comment>
<dbReference type="Proteomes" id="UP000006753">
    <property type="component" value="Unassembled WGS sequence"/>
</dbReference>
<dbReference type="KEGG" id="mbe:MBM_04091"/>
<feature type="domain" description="RNA polymerase Rpb4/RPC9 core" evidence="7">
    <location>
        <begin position="1"/>
        <end position="129"/>
    </location>
</feature>
<accession>K1WYQ5</accession>
<dbReference type="PANTHER" id="PTHR15561:SF0">
    <property type="entry name" value="DNA-DIRECTED RNA POLYMERASE III SUBUNIT RPC9"/>
    <property type="match status" value="1"/>
</dbReference>
<dbReference type="InterPro" id="IPR005574">
    <property type="entry name" value="Rpb4/RPC9"/>
</dbReference>
<keyword evidence="4" id="KW-0240">DNA-directed RNA polymerase</keyword>
<dbReference type="InterPro" id="IPR038324">
    <property type="entry name" value="Rpb4/RPC9_sf"/>
</dbReference>
<dbReference type="OMA" id="WGMHNLA"/>
<dbReference type="AlphaFoldDB" id="K1WYQ5"/>
<evidence type="ECO:0000256" key="1">
    <source>
        <dbReference type="ARBA" id="ARBA00004123"/>
    </source>
</evidence>
<sequence length="137" mass="16013">MKILEAQSATLTNYEVFTHLKAQRNGSRKNGRPTDLDNMVHELFEYFKDPAWLSPLASKPLTYNERTIKTLLQRLRHWDFTKGEVIMILNHRPAKPENLNTMVQEMEQRFTDEEQLEIVQIIAEVLGKPNVVEAHRA</sequence>
<dbReference type="InterPro" id="IPR010997">
    <property type="entry name" value="HRDC-like_sf"/>
</dbReference>
<evidence type="ECO:0000256" key="5">
    <source>
        <dbReference type="ARBA" id="ARBA00023163"/>
    </source>
</evidence>
<keyword evidence="5" id="KW-0804">Transcription</keyword>
<keyword evidence="9" id="KW-1185">Reference proteome</keyword>
<dbReference type="OrthoDB" id="1746530at2759"/>
<dbReference type="InterPro" id="IPR006590">
    <property type="entry name" value="RNA_pol_Rpb4/RPC9_core"/>
</dbReference>
<proteinExistence type="inferred from homology"/>
<dbReference type="InterPro" id="IPR038846">
    <property type="entry name" value="RPC9"/>
</dbReference>
<dbReference type="HOGENOM" id="CLU_092529_3_1_1"/>
<evidence type="ECO:0000313" key="8">
    <source>
        <dbReference type="EMBL" id="EKD17722.1"/>
    </source>
</evidence>